<keyword evidence="4" id="KW-1185">Reference proteome</keyword>
<protein>
    <submittedName>
        <fullName evidence="3">Uncharacterized protein</fullName>
    </submittedName>
</protein>
<reference evidence="3 4" key="1">
    <citation type="submission" date="2018-09" db="EMBL/GenBank/DDBJ databases">
        <title>Nocardia yunnanensis sp. nov., an actinomycete isolated from a soil sample.</title>
        <authorList>
            <person name="Zhang J."/>
        </authorList>
    </citation>
    <scope>NUCLEOTIDE SEQUENCE [LARGE SCALE GENOMIC DNA]</scope>
    <source>
        <strain evidence="3 4">CFHS0054</strain>
    </source>
</reference>
<proteinExistence type="predicted"/>
<keyword evidence="2" id="KW-0812">Transmembrane</keyword>
<accession>A0A386ZCN7</accession>
<dbReference type="KEGG" id="nyu:D7D52_17965"/>
<gene>
    <name evidence="3" type="ORF">D7D52_17965</name>
</gene>
<feature type="transmembrane region" description="Helical" evidence="2">
    <location>
        <begin position="32"/>
        <end position="51"/>
    </location>
</feature>
<dbReference type="AlphaFoldDB" id="A0A386ZCN7"/>
<feature type="region of interest" description="Disordered" evidence="1">
    <location>
        <begin position="1"/>
        <end position="25"/>
    </location>
</feature>
<sequence length="77" mass="8242">MTTPGRGTTQQRRPASSPAAARNKRMFGPPDMFVWAPVLTLFLTAGIVGTIGQSIGFASIFVVVAVVLVVADMFFNR</sequence>
<evidence type="ECO:0000313" key="4">
    <source>
        <dbReference type="Proteomes" id="UP000267164"/>
    </source>
</evidence>
<evidence type="ECO:0000256" key="2">
    <source>
        <dbReference type="SAM" id="Phobius"/>
    </source>
</evidence>
<keyword evidence="2" id="KW-0472">Membrane</keyword>
<dbReference type="RefSeq" id="WP_120737936.1">
    <property type="nucleotide sequence ID" value="NZ_CP032568.1"/>
</dbReference>
<organism evidence="3 4">
    <name type="scientific">Nocardia yunnanensis</name>
    <dbReference type="NCBI Taxonomy" id="2382165"/>
    <lineage>
        <taxon>Bacteria</taxon>
        <taxon>Bacillati</taxon>
        <taxon>Actinomycetota</taxon>
        <taxon>Actinomycetes</taxon>
        <taxon>Mycobacteriales</taxon>
        <taxon>Nocardiaceae</taxon>
        <taxon>Nocardia</taxon>
    </lineage>
</organism>
<evidence type="ECO:0000256" key="1">
    <source>
        <dbReference type="SAM" id="MobiDB-lite"/>
    </source>
</evidence>
<keyword evidence="2" id="KW-1133">Transmembrane helix</keyword>
<dbReference type="OrthoDB" id="4571167at2"/>
<name>A0A386ZCN7_9NOCA</name>
<dbReference type="Proteomes" id="UP000267164">
    <property type="component" value="Chromosome"/>
</dbReference>
<evidence type="ECO:0000313" key="3">
    <source>
        <dbReference type="EMBL" id="AYF75431.1"/>
    </source>
</evidence>
<feature type="transmembrane region" description="Helical" evidence="2">
    <location>
        <begin position="57"/>
        <end position="75"/>
    </location>
</feature>
<feature type="compositionally biased region" description="Low complexity" evidence="1">
    <location>
        <begin position="1"/>
        <end position="21"/>
    </location>
</feature>
<dbReference type="EMBL" id="CP032568">
    <property type="protein sequence ID" value="AYF75431.1"/>
    <property type="molecule type" value="Genomic_DNA"/>
</dbReference>